<dbReference type="PANTHER" id="PTHR43310:SF1">
    <property type="entry name" value="SULFATE TRANSPORTER YBAR-RELATED"/>
    <property type="match status" value="1"/>
</dbReference>
<sequence length="633" mass="67058">MQTSYPLRQQWLGNVRGDLLSGAVVALALIPEAIAFSLIAGVDPKVGLYAAFSIAVITAIAGGRPGMISAATGAMALVMVDLVRDHGLQYLFAASILAGLLQVVAGVFKLGSLMRFVSRSVITGFVNALAILIFLAQMPELIGRGPTVYVLCAAALAIIYLLPRVTRAVPSPLVAIAVLTAVVMGFGIDVRSVGDMGRLPDSLPHFFIPDVPLTWDTLRILLPVSATLAVVGLLESMMTLQIVEDITETPSERNRECVGQGVANTVTGFLGGMAGCAMIGQSVINVTSGGRGRLSCLVAGVLLLVLVVYGSDLVRQIPMAALVAVMIMVSIGTFSWRSLRDLRTHPRSSSAVMLLTVVVTVATHDLAKGVLSGVLLSALFFARKVGRMLDVQCEEAGDTQVYRVRGQVFFASAGQLGAAFDYQRVAQKVEIDLRDAHLWDLTAVAALQRAQEKLAAHGAEVSAVGLNAASQTLIEQIRKGRQMSAARVFPLFLYFALGLGLTALSPIAVATSPRIVIEHVSHHRAGTAEAAAIARWLDSIPDADRRTMELGTITVRQRRLPTDARASAAVAPPVPLPASGAAGEKITITNELPGGFVETWTFQWVGGEGGGGWKQTDYETHAPIVQPDRPNEL</sequence>
<evidence type="ECO:0000256" key="3">
    <source>
        <dbReference type="ARBA" id="ARBA00022989"/>
    </source>
</evidence>
<feature type="domain" description="STAS" evidence="6">
    <location>
        <begin position="389"/>
        <end position="479"/>
    </location>
</feature>
<evidence type="ECO:0000313" key="7">
    <source>
        <dbReference type="EMBL" id="KAJ9622900.1"/>
    </source>
</evidence>
<dbReference type="CDD" id="cd07042">
    <property type="entry name" value="STAS_SulP_like_sulfate_transporter"/>
    <property type="match status" value="1"/>
</dbReference>
<dbReference type="Pfam" id="PF01740">
    <property type="entry name" value="STAS"/>
    <property type="match status" value="1"/>
</dbReference>
<feature type="transmembrane region" description="Helical" evidence="5">
    <location>
        <begin position="169"/>
        <end position="188"/>
    </location>
</feature>
<evidence type="ECO:0000256" key="4">
    <source>
        <dbReference type="ARBA" id="ARBA00023136"/>
    </source>
</evidence>
<dbReference type="InterPro" id="IPR036513">
    <property type="entry name" value="STAS_dom_sf"/>
</dbReference>
<feature type="transmembrane region" description="Helical" evidence="5">
    <location>
        <begin position="120"/>
        <end position="138"/>
    </location>
</feature>
<keyword evidence="2 5" id="KW-0812">Transmembrane</keyword>
<protein>
    <recommendedName>
        <fullName evidence="6">STAS domain-containing protein</fullName>
    </recommendedName>
</protein>
<dbReference type="PROSITE" id="PS50801">
    <property type="entry name" value="STAS"/>
    <property type="match status" value="1"/>
</dbReference>
<name>A0AA39CTA1_9EURO</name>
<feature type="transmembrane region" description="Helical" evidence="5">
    <location>
        <begin position="20"/>
        <end position="39"/>
    </location>
</feature>
<organism evidence="7">
    <name type="scientific">Knufia peltigerae</name>
    <dbReference type="NCBI Taxonomy" id="1002370"/>
    <lineage>
        <taxon>Eukaryota</taxon>
        <taxon>Fungi</taxon>
        <taxon>Dikarya</taxon>
        <taxon>Ascomycota</taxon>
        <taxon>Pezizomycotina</taxon>
        <taxon>Eurotiomycetes</taxon>
        <taxon>Chaetothyriomycetidae</taxon>
        <taxon>Chaetothyriales</taxon>
        <taxon>Trichomeriaceae</taxon>
        <taxon>Knufia</taxon>
    </lineage>
</organism>
<evidence type="ECO:0000256" key="1">
    <source>
        <dbReference type="ARBA" id="ARBA00004141"/>
    </source>
</evidence>
<evidence type="ECO:0000256" key="2">
    <source>
        <dbReference type="ARBA" id="ARBA00022692"/>
    </source>
</evidence>
<feature type="transmembrane region" description="Helical" evidence="5">
    <location>
        <begin position="144"/>
        <end position="162"/>
    </location>
</feature>
<keyword evidence="3 5" id="KW-1133">Transmembrane helix</keyword>
<dbReference type="EMBL" id="JAPDRN010000104">
    <property type="protein sequence ID" value="KAJ9622900.1"/>
    <property type="molecule type" value="Genomic_DNA"/>
</dbReference>
<feature type="transmembrane region" description="Helical" evidence="5">
    <location>
        <begin position="87"/>
        <end position="108"/>
    </location>
</feature>
<feature type="transmembrane region" description="Helical" evidence="5">
    <location>
        <begin position="292"/>
        <end position="310"/>
    </location>
</feature>
<dbReference type="SUPFAM" id="SSF52091">
    <property type="entry name" value="SpoIIaa-like"/>
    <property type="match status" value="1"/>
</dbReference>
<dbReference type="GO" id="GO:0016020">
    <property type="term" value="C:membrane"/>
    <property type="evidence" value="ECO:0007669"/>
    <property type="project" value="UniProtKB-SubCell"/>
</dbReference>
<keyword evidence="4 5" id="KW-0472">Membrane</keyword>
<comment type="caution">
    <text evidence="7">The sequence shown here is derived from an EMBL/GenBank/DDBJ whole genome shotgun (WGS) entry which is preliminary data.</text>
</comment>
<dbReference type="InterPro" id="IPR002645">
    <property type="entry name" value="STAS_dom"/>
</dbReference>
<comment type="subcellular location">
    <subcellularLocation>
        <location evidence="1">Membrane</location>
        <topology evidence="1">Multi-pass membrane protein</topology>
    </subcellularLocation>
</comment>
<feature type="transmembrane region" description="Helical" evidence="5">
    <location>
        <begin position="317"/>
        <end position="339"/>
    </location>
</feature>
<feature type="transmembrane region" description="Helical" evidence="5">
    <location>
        <begin position="261"/>
        <end position="280"/>
    </location>
</feature>
<feature type="transmembrane region" description="Helical" evidence="5">
    <location>
        <begin position="488"/>
        <end position="509"/>
    </location>
</feature>
<dbReference type="Gene3D" id="3.30.750.24">
    <property type="entry name" value="STAS domain"/>
    <property type="match status" value="1"/>
</dbReference>
<dbReference type="InterPro" id="IPR052706">
    <property type="entry name" value="Membrane-Transporter-like"/>
</dbReference>
<accession>A0AA39CTA1</accession>
<dbReference type="AlphaFoldDB" id="A0AA39CTA1"/>
<gene>
    <name evidence="7" type="ORF">H2204_011380</name>
</gene>
<evidence type="ECO:0000256" key="5">
    <source>
        <dbReference type="SAM" id="Phobius"/>
    </source>
</evidence>
<dbReference type="Pfam" id="PF00916">
    <property type="entry name" value="Sulfate_transp"/>
    <property type="match status" value="2"/>
</dbReference>
<evidence type="ECO:0000259" key="6">
    <source>
        <dbReference type="PROSITE" id="PS50801"/>
    </source>
</evidence>
<reference evidence="7" key="1">
    <citation type="submission" date="2022-10" db="EMBL/GenBank/DDBJ databases">
        <title>Culturing micro-colonial fungi from biological soil crusts in the Mojave desert and describing Neophaeococcomyces mojavensis, and introducing the new genera and species Taxawa tesnikishii.</title>
        <authorList>
            <person name="Kurbessoian T."/>
            <person name="Stajich J.E."/>
        </authorList>
    </citation>
    <scope>NUCLEOTIDE SEQUENCE</scope>
    <source>
        <strain evidence="7">TK_35</strain>
    </source>
</reference>
<feature type="transmembrane region" description="Helical" evidence="5">
    <location>
        <begin position="46"/>
        <end position="67"/>
    </location>
</feature>
<dbReference type="InterPro" id="IPR011547">
    <property type="entry name" value="SLC26A/SulP_dom"/>
</dbReference>
<dbReference type="PANTHER" id="PTHR43310">
    <property type="entry name" value="SULFATE TRANSPORTER YBAR-RELATED"/>
    <property type="match status" value="1"/>
</dbReference>
<proteinExistence type="predicted"/>